<evidence type="ECO:0000313" key="2">
    <source>
        <dbReference type="EMBL" id="SJL10464.1"/>
    </source>
</evidence>
<dbReference type="STRING" id="47428.A0A284RP11"/>
<sequence>MTSTPVTESQNRYAALSVEECDDNNNDTDTTSSALNAKAEQEAESLSTRPLLTLGQTNAKRHTSSLHGETQPTKVLDGKSPTTVTPIDSASLPHATDGTTSKPKGELYEASSKNGQAAQTERSPTPKVGVESRLGGETTARLPGQQ</sequence>
<dbReference type="EMBL" id="FUEG01000012">
    <property type="protein sequence ID" value="SJL10464.1"/>
    <property type="molecule type" value="Genomic_DNA"/>
</dbReference>
<feature type="region of interest" description="Disordered" evidence="1">
    <location>
        <begin position="18"/>
        <end position="146"/>
    </location>
</feature>
<evidence type="ECO:0000256" key="1">
    <source>
        <dbReference type="SAM" id="MobiDB-lite"/>
    </source>
</evidence>
<feature type="compositionally biased region" description="Polar residues" evidence="1">
    <location>
        <begin position="44"/>
        <end position="58"/>
    </location>
</feature>
<organism evidence="2 3">
    <name type="scientific">Armillaria ostoyae</name>
    <name type="common">Armillaria root rot fungus</name>
    <dbReference type="NCBI Taxonomy" id="47428"/>
    <lineage>
        <taxon>Eukaryota</taxon>
        <taxon>Fungi</taxon>
        <taxon>Dikarya</taxon>
        <taxon>Basidiomycota</taxon>
        <taxon>Agaricomycotina</taxon>
        <taxon>Agaricomycetes</taxon>
        <taxon>Agaricomycetidae</taxon>
        <taxon>Agaricales</taxon>
        <taxon>Marasmiineae</taxon>
        <taxon>Physalacriaceae</taxon>
        <taxon>Armillaria</taxon>
    </lineage>
</organism>
<dbReference type="Proteomes" id="UP000219338">
    <property type="component" value="Unassembled WGS sequence"/>
</dbReference>
<feature type="compositionally biased region" description="Polar residues" evidence="1">
    <location>
        <begin position="111"/>
        <end position="123"/>
    </location>
</feature>
<dbReference type="AlphaFoldDB" id="A0A284RP11"/>
<protein>
    <submittedName>
        <fullName evidence="2">Uncharacterized protein</fullName>
    </submittedName>
</protein>
<evidence type="ECO:0000313" key="3">
    <source>
        <dbReference type="Proteomes" id="UP000219338"/>
    </source>
</evidence>
<accession>A0A284RP11</accession>
<proteinExistence type="predicted"/>
<name>A0A284RP11_ARMOS</name>
<reference evidence="3" key="1">
    <citation type="journal article" date="2017" name="Nat. Ecol. Evol.">
        <title>Genome expansion and lineage-specific genetic innovations in the forest pathogenic fungi Armillaria.</title>
        <authorList>
            <person name="Sipos G."/>
            <person name="Prasanna A.N."/>
            <person name="Walter M.C."/>
            <person name="O'Connor E."/>
            <person name="Balint B."/>
            <person name="Krizsan K."/>
            <person name="Kiss B."/>
            <person name="Hess J."/>
            <person name="Varga T."/>
            <person name="Slot J."/>
            <person name="Riley R."/>
            <person name="Boka B."/>
            <person name="Rigling D."/>
            <person name="Barry K."/>
            <person name="Lee J."/>
            <person name="Mihaltcheva S."/>
            <person name="LaButti K."/>
            <person name="Lipzen A."/>
            <person name="Waldron R."/>
            <person name="Moloney N.M."/>
            <person name="Sperisen C."/>
            <person name="Kredics L."/>
            <person name="Vagvoelgyi C."/>
            <person name="Patrignani A."/>
            <person name="Fitzpatrick D."/>
            <person name="Nagy I."/>
            <person name="Doyle S."/>
            <person name="Anderson J.B."/>
            <person name="Grigoriev I.V."/>
            <person name="Gueldener U."/>
            <person name="Muensterkoetter M."/>
            <person name="Nagy L.G."/>
        </authorList>
    </citation>
    <scope>NUCLEOTIDE SEQUENCE [LARGE SCALE GENOMIC DNA]</scope>
    <source>
        <strain evidence="3">C18/9</strain>
    </source>
</reference>
<keyword evidence="3" id="KW-1185">Reference proteome</keyword>
<gene>
    <name evidence="2" type="ORF">ARMOST_13850</name>
</gene>